<evidence type="ECO:0000256" key="6">
    <source>
        <dbReference type="HAMAP-Rule" id="MF_00735"/>
    </source>
</evidence>
<dbReference type="PIRSF" id="PIRSF000401">
    <property type="entry name" value="RPL11_MTase"/>
    <property type="match status" value="1"/>
</dbReference>
<keyword evidence="2 6" id="KW-0963">Cytoplasm</keyword>
<comment type="catalytic activity">
    <reaction evidence="6">
        <text>L-lysyl-[protein] + 3 S-adenosyl-L-methionine = N(6),N(6),N(6)-trimethyl-L-lysyl-[protein] + 3 S-adenosyl-L-homocysteine + 3 H(+)</text>
        <dbReference type="Rhea" id="RHEA:54192"/>
        <dbReference type="Rhea" id="RHEA-COMP:9752"/>
        <dbReference type="Rhea" id="RHEA-COMP:13826"/>
        <dbReference type="ChEBI" id="CHEBI:15378"/>
        <dbReference type="ChEBI" id="CHEBI:29969"/>
        <dbReference type="ChEBI" id="CHEBI:57856"/>
        <dbReference type="ChEBI" id="CHEBI:59789"/>
        <dbReference type="ChEBI" id="CHEBI:61961"/>
    </reaction>
</comment>
<evidence type="ECO:0000313" key="7">
    <source>
        <dbReference type="EMBL" id="HHI97720.1"/>
    </source>
</evidence>
<dbReference type="GO" id="GO:0005840">
    <property type="term" value="C:ribosome"/>
    <property type="evidence" value="ECO:0007669"/>
    <property type="project" value="UniProtKB-KW"/>
</dbReference>
<dbReference type="PANTHER" id="PTHR43648">
    <property type="entry name" value="ELECTRON TRANSFER FLAVOPROTEIN BETA SUBUNIT LYSINE METHYLTRANSFERASE"/>
    <property type="match status" value="1"/>
</dbReference>
<dbReference type="GO" id="GO:0032259">
    <property type="term" value="P:methylation"/>
    <property type="evidence" value="ECO:0007669"/>
    <property type="project" value="UniProtKB-KW"/>
</dbReference>
<organism evidence="7">
    <name type="scientific">Thermodesulfatator atlanticus</name>
    <dbReference type="NCBI Taxonomy" id="501497"/>
    <lineage>
        <taxon>Bacteria</taxon>
        <taxon>Pseudomonadati</taxon>
        <taxon>Thermodesulfobacteriota</taxon>
        <taxon>Thermodesulfobacteria</taxon>
        <taxon>Thermodesulfobacteriales</taxon>
        <taxon>Thermodesulfatatoraceae</taxon>
        <taxon>Thermodesulfatator</taxon>
    </lineage>
</organism>
<keyword evidence="5 6" id="KW-0949">S-adenosyl-L-methionine</keyword>
<feature type="binding site" evidence="6">
    <location>
        <position position="199"/>
    </location>
    <ligand>
        <name>S-adenosyl-L-methionine</name>
        <dbReference type="ChEBI" id="CHEBI:59789"/>
    </ligand>
</feature>
<keyword evidence="4 6" id="KW-0808">Transferase</keyword>
<keyword evidence="7" id="KW-0687">Ribonucleoprotein</keyword>
<name>A0A7V5P0Q2_9BACT</name>
<dbReference type="InterPro" id="IPR004498">
    <property type="entry name" value="Ribosomal_PrmA_MeTrfase"/>
</dbReference>
<dbReference type="InterPro" id="IPR050078">
    <property type="entry name" value="Ribosomal_L11_MeTrfase_PrmA"/>
</dbReference>
<dbReference type="InterPro" id="IPR029063">
    <property type="entry name" value="SAM-dependent_MTases_sf"/>
</dbReference>
<dbReference type="HAMAP" id="MF_00735">
    <property type="entry name" value="Methyltr_PrmA"/>
    <property type="match status" value="1"/>
</dbReference>
<proteinExistence type="inferred from homology"/>
<evidence type="ECO:0000256" key="5">
    <source>
        <dbReference type="ARBA" id="ARBA00022691"/>
    </source>
</evidence>
<comment type="function">
    <text evidence="6">Methylates ribosomal protein L11.</text>
</comment>
<sequence>MGSKERLWLEISTVVPAYLADAVGNFFVETTGHGVKMEDLEPHPEEGPLVRVTGYLAPEQTETGLIKKIYQYLASLEELHPGEFRFSLETRPLPEEDWACAWQAYFKPFKVGKRLVIKPSWEVYVPEQHEIVIEIDPGRAFGTGHHPSTYMVLERLEELFEEVFRPAGVAPTVLDVGTGTGILAIAAGKLGAKEVIALDIDPEATEVARQNVLRNHLHDRVFVSTTPVWEIMAGFDLICANISAYELELMAEKLAELLNSGGHLLLSGFLQEEAPALEKKYLSLGLKKVLDRIDPEFEEWVLLNLKKP</sequence>
<comment type="subcellular location">
    <subcellularLocation>
        <location evidence="6">Cytoplasm</location>
    </subcellularLocation>
</comment>
<comment type="caution">
    <text evidence="7">The sequence shown here is derived from an EMBL/GenBank/DDBJ whole genome shotgun (WGS) entry which is preliminary data.</text>
</comment>
<dbReference type="Pfam" id="PF06325">
    <property type="entry name" value="PrmA"/>
    <property type="match status" value="1"/>
</dbReference>
<dbReference type="EMBL" id="DROK01000227">
    <property type="protein sequence ID" value="HHI97720.1"/>
    <property type="molecule type" value="Genomic_DNA"/>
</dbReference>
<dbReference type="AlphaFoldDB" id="A0A7V5P0Q2"/>
<accession>A0A7V5P0Q2</accession>
<protein>
    <recommendedName>
        <fullName evidence="6">Ribosomal protein L11 methyltransferase</fullName>
        <shortName evidence="6">L11 Mtase</shortName>
        <ecNumber evidence="6">2.1.1.-</ecNumber>
    </recommendedName>
</protein>
<reference evidence="7" key="1">
    <citation type="journal article" date="2020" name="mSystems">
        <title>Genome- and Community-Level Interaction Insights into Carbon Utilization and Element Cycling Functions of Hydrothermarchaeota in Hydrothermal Sediment.</title>
        <authorList>
            <person name="Zhou Z."/>
            <person name="Liu Y."/>
            <person name="Xu W."/>
            <person name="Pan J."/>
            <person name="Luo Z.H."/>
            <person name="Li M."/>
        </authorList>
    </citation>
    <scope>NUCLEOTIDE SEQUENCE [LARGE SCALE GENOMIC DNA]</scope>
    <source>
        <strain evidence="7">HyVt-533</strain>
    </source>
</reference>
<dbReference type="EC" id="2.1.1.-" evidence="6"/>
<feature type="binding site" evidence="6">
    <location>
        <position position="241"/>
    </location>
    <ligand>
        <name>S-adenosyl-L-methionine</name>
        <dbReference type="ChEBI" id="CHEBI:59789"/>
    </ligand>
</feature>
<evidence type="ECO:0000256" key="3">
    <source>
        <dbReference type="ARBA" id="ARBA00022603"/>
    </source>
</evidence>
<evidence type="ECO:0000256" key="2">
    <source>
        <dbReference type="ARBA" id="ARBA00022490"/>
    </source>
</evidence>
<feature type="binding site" evidence="6">
    <location>
        <position position="149"/>
    </location>
    <ligand>
        <name>S-adenosyl-L-methionine</name>
        <dbReference type="ChEBI" id="CHEBI:59789"/>
    </ligand>
</feature>
<comment type="similarity">
    <text evidence="1 6">Belongs to the methyltransferase superfamily. PrmA family.</text>
</comment>
<dbReference type="GO" id="GO:0008276">
    <property type="term" value="F:protein methyltransferase activity"/>
    <property type="evidence" value="ECO:0007669"/>
    <property type="project" value="UniProtKB-UniRule"/>
</dbReference>
<dbReference type="PANTHER" id="PTHR43648:SF1">
    <property type="entry name" value="ELECTRON TRANSFER FLAVOPROTEIN BETA SUBUNIT LYSINE METHYLTRANSFERASE"/>
    <property type="match status" value="1"/>
</dbReference>
<keyword evidence="7" id="KW-0689">Ribosomal protein</keyword>
<dbReference type="CDD" id="cd02440">
    <property type="entry name" value="AdoMet_MTases"/>
    <property type="match status" value="1"/>
</dbReference>
<dbReference type="GO" id="GO:0005737">
    <property type="term" value="C:cytoplasm"/>
    <property type="evidence" value="ECO:0007669"/>
    <property type="project" value="UniProtKB-SubCell"/>
</dbReference>
<dbReference type="SUPFAM" id="SSF53335">
    <property type="entry name" value="S-adenosyl-L-methionine-dependent methyltransferases"/>
    <property type="match status" value="1"/>
</dbReference>
<feature type="binding site" evidence="6">
    <location>
        <position position="177"/>
    </location>
    <ligand>
        <name>S-adenosyl-L-methionine</name>
        <dbReference type="ChEBI" id="CHEBI:59789"/>
    </ligand>
</feature>
<dbReference type="Gene3D" id="3.40.50.150">
    <property type="entry name" value="Vaccinia Virus protein VP39"/>
    <property type="match status" value="1"/>
</dbReference>
<dbReference type="Proteomes" id="UP000886101">
    <property type="component" value="Unassembled WGS sequence"/>
</dbReference>
<evidence type="ECO:0000256" key="4">
    <source>
        <dbReference type="ARBA" id="ARBA00022679"/>
    </source>
</evidence>
<evidence type="ECO:0000256" key="1">
    <source>
        <dbReference type="ARBA" id="ARBA00009741"/>
    </source>
</evidence>
<keyword evidence="3 6" id="KW-0489">Methyltransferase</keyword>
<gene>
    <name evidence="6" type="primary">prmA</name>
    <name evidence="7" type="ORF">ENJ96_07685</name>
</gene>